<dbReference type="InterPro" id="IPR029063">
    <property type="entry name" value="SAM-dependent_MTases_sf"/>
</dbReference>
<name>A0A067JFR3_JATCU</name>
<dbReference type="EMBL" id="KK915410">
    <property type="protein sequence ID" value="KDP22677.1"/>
    <property type="molecule type" value="Genomic_DNA"/>
</dbReference>
<keyword evidence="3" id="KW-1185">Reference proteome</keyword>
<protein>
    <submittedName>
        <fullName evidence="2">Uncharacterized protein</fullName>
    </submittedName>
</protein>
<evidence type="ECO:0000256" key="1">
    <source>
        <dbReference type="SAM" id="MobiDB-lite"/>
    </source>
</evidence>
<dbReference type="Gene3D" id="3.40.50.150">
    <property type="entry name" value="Vaccinia Virus protein VP39"/>
    <property type="match status" value="2"/>
</dbReference>
<dbReference type="InterPro" id="IPR005299">
    <property type="entry name" value="MeTrfase_7"/>
</dbReference>
<gene>
    <name evidence="2" type="ORF">JCGZ_02519</name>
</gene>
<dbReference type="GO" id="GO:0008168">
    <property type="term" value="F:methyltransferase activity"/>
    <property type="evidence" value="ECO:0007669"/>
    <property type="project" value="InterPro"/>
</dbReference>
<dbReference type="SUPFAM" id="SSF53335">
    <property type="entry name" value="S-adenosyl-L-methionine-dependent methyltransferases"/>
    <property type="match status" value="2"/>
</dbReference>
<evidence type="ECO:0000313" key="2">
    <source>
        <dbReference type="EMBL" id="KDP22677.1"/>
    </source>
</evidence>
<evidence type="ECO:0000313" key="3">
    <source>
        <dbReference type="Proteomes" id="UP000027138"/>
    </source>
</evidence>
<organism evidence="2 3">
    <name type="scientific">Jatropha curcas</name>
    <name type="common">Barbados nut</name>
    <dbReference type="NCBI Taxonomy" id="180498"/>
    <lineage>
        <taxon>Eukaryota</taxon>
        <taxon>Viridiplantae</taxon>
        <taxon>Streptophyta</taxon>
        <taxon>Embryophyta</taxon>
        <taxon>Tracheophyta</taxon>
        <taxon>Spermatophyta</taxon>
        <taxon>Magnoliopsida</taxon>
        <taxon>eudicotyledons</taxon>
        <taxon>Gunneridae</taxon>
        <taxon>Pentapetalae</taxon>
        <taxon>rosids</taxon>
        <taxon>fabids</taxon>
        <taxon>Malpighiales</taxon>
        <taxon>Euphorbiaceae</taxon>
        <taxon>Crotonoideae</taxon>
        <taxon>Jatropheae</taxon>
        <taxon>Jatropha</taxon>
    </lineage>
</organism>
<dbReference type="Pfam" id="PF03492">
    <property type="entry name" value="Methyltransf_7"/>
    <property type="match status" value="3"/>
</dbReference>
<reference evidence="2 3" key="1">
    <citation type="journal article" date="2014" name="PLoS ONE">
        <title>Global Analysis of Gene Expression Profiles in Physic Nut (Jatropha curcas L.) Seedlings Exposed to Salt Stress.</title>
        <authorList>
            <person name="Zhang L."/>
            <person name="Zhang C."/>
            <person name="Wu P."/>
            <person name="Chen Y."/>
            <person name="Li M."/>
            <person name="Jiang H."/>
            <person name="Wu G."/>
        </authorList>
    </citation>
    <scope>NUCLEOTIDE SEQUENCE [LARGE SCALE GENOMIC DNA]</scope>
    <source>
        <strain evidence="3">cv. GZQX0401</strain>
        <tissue evidence="2">Young leaves</tissue>
    </source>
</reference>
<feature type="region of interest" description="Disordered" evidence="1">
    <location>
        <begin position="1"/>
        <end position="23"/>
    </location>
</feature>
<sequence length="473" mass="52610">MVKESSPMVGGDGPNSYAQNSSYQKEGADAAKELMCEGIKKNLDFENPNFDKLTTFTVADLGCSTGPNTFFAVKYIIEAVNHKYHTQLQNPPPLEFQVLFNDQTDNDFNTLFKSLSSYQNYFAAGVPVAFFQNPPSILLIPFTPCTGYLKFLMFQTPAGLLYQFLGDSLRDMAKLGVISEEKVDNFNLPLYYSSPKELEEIIKGNGHFSIENLHVSDRQVKYDPETSVKFSVGENYSWCCMGTGHYLDAIYRFGSDVIDVVVSWTKSLCIEISQGHIPNHVDDIKSGPVEQGDKYLSSWSVLDIGTGNGLLLQELAKQGFACSSVHWLSKIPREILEAPALNKESIYCSRLVKEVTQAYSNQFKNDMNKFLNARADEIVGGGLMAILIVGHPNGDNLVLQNSRVPSINVTFDVLSVGVINEEKVESFNLPVYDATSELEEIINRNGHFSIKSLEIMKHQAIEADVKLLASHLS</sequence>
<dbReference type="AlphaFoldDB" id="A0A067JFR3"/>
<accession>A0A067JFR3</accession>
<dbReference type="Proteomes" id="UP000027138">
    <property type="component" value="Unassembled WGS sequence"/>
</dbReference>
<dbReference type="PANTHER" id="PTHR31009">
    <property type="entry name" value="S-ADENOSYL-L-METHIONINE:CARBOXYL METHYLTRANSFERASE FAMILY PROTEIN"/>
    <property type="match status" value="1"/>
</dbReference>
<dbReference type="OrthoDB" id="1523883at2759"/>
<proteinExistence type="predicted"/>
<dbReference type="STRING" id="180498.A0A067JFR3"/>